<evidence type="ECO:0000259" key="4">
    <source>
        <dbReference type="PROSITE" id="PS50915"/>
    </source>
</evidence>
<name>R0E3U4_CAUVI</name>
<feature type="signal peptide" evidence="3">
    <location>
        <begin position="1"/>
        <end position="24"/>
    </location>
</feature>
<dbReference type="eggNOG" id="COG3134">
    <property type="taxonomic scope" value="Bacteria"/>
</dbReference>
<proteinExistence type="inferred from homology"/>
<keyword evidence="3" id="KW-0732">Signal</keyword>
<keyword evidence="6" id="KW-1185">Reference proteome</keyword>
<dbReference type="PATRIC" id="fig|1292034.3.peg.3814"/>
<reference evidence="5 6" key="1">
    <citation type="journal article" date="2013" name="Genome Announc.">
        <title>Draft Genome Sequence for Caulobacter sp. Strain OR37, a Bacterium Tolerant to Heavy Metals.</title>
        <authorList>
            <person name="Utturkar S.M."/>
            <person name="Bollmann A."/>
            <person name="Brzoska R.M."/>
            <person name="Klingeman D.M."/>
            <person name="Epstein S.E."/>
            <person name="Palumbo A.V."/>
            <person name="Brown S.D."/>
        </authorList>
    </citation>
    <scope>NUCLEOTIDE SEQUENCE [LARGE SCALE GENOMIC DNA]</scope>
    <source>
        <strain evidence="5 6">OR37</strain>
    </source>
</reference>
<dbReference type="SMART" id="SM00247">
    <property type="entry name" value="XTALbg"/>
    <property type="match status" value="1"/>
</dbReference>
<dbReference type="InterPro" id="IPR011024">
    <property type="entry name" value="G_crystallin-like"/>
</dbReference>
<evidence type="ECO:0000313" key="6">
    <source>
        <dbReference type="Proteomes" id="UP000013063"/>
    </source>
</evidence>
<dbReference type="InterPro" id="IPR001064">
    <property type="entry name" value="Beta/gamma_crystallin"/>
</dbReference>
<sequence precursor="true">MRKTLALIACATLTALGAATAVSAQDRYEYRDDPRWERRDDRRDDRWGGDRWGGGPDLVLFEHRDFGGEARPIRGDIPDLVRLGFNDRVSSFKIFRGEWEMCEHAYFQGRCWRYSYDMPVLPNKQNDRYSSVRRIR</sequence>
<feature type="chain" id="PRO_5004340256" description="Beta/gamma crystallin 'Greek key' domain-containing protein" evidence="3">
    <location>
        <begin position="25"/>
        <end position="136"/>
    </location>
</feature>
<keyword evidence="2" id="KW-0677">Repeat</keyword>
<dbReference type="EMBL" id="APMP01000036">
    <property type="protein sequence ID" value="ENZ80273.1"/>
    <property type="molecule type" value="Genomic_DNA"/>
</dbReference>
<feature type="domain" description="Beta/gamma crystallin 'Greek key'" evidence="4">
    <location>
        <begin position="56"/>
        <end position="96"/>
    </location>
</feature>
<protein>
    <recommendedName>
        <fullName evidence="4">Beta/gamma crystallin 'Greek key' domain-containing protein</fullName>
    </recommendedName>
</protein>
<evidence type="ECO:0000256" key="2">
    <source>
        <dbReference type="ARBA" id="ARBA00022737"/>
    </source>
</evidence>
<organism evidence="5 6">
    <name type="scientific">Caulobacter vibrioides OR37</name>
    <dbReference type="NCBI Taxonomy" id="1292034"/>
    <lineage>
        <taxon>Bacteria</taxon>
        <taxon>Pseudomonadati</taxon>
        <taxon>Pseudomonadota</taxon>
        <taxon>Alphaproteobacteria</taxon>
        <taxon>Caulobacterales</taxon>
        <taxon>Caulobacteraceae</taxon>
        <taxon>Caulobacter</taxon>
    </lineage>
</organism>
<evidence type="ECO:0000256" key="3">
    <source>
        <dbReference type="SAM" id="SignalP"/>
    </source>
</evidence>
<dbReference type="Proteomes" id="UP000013063">
    <property type="component" value="Unassembled WGS sequence"/>
</dbReference>
<dbReference type="AlphaFoldDB" id="R0E3U4"/>
<evidence type="ECO:0000256" key="1">
    <source>
        <dbReference type="ARBA" id="ARBA00009646"/>
    </source>
</evidence>
<dbReference type="PROSITE" id="PS50915">
    <property type="entry name" value="CRYSTALLIN_BETA_GAMMA"/>
    <property type="match status" value="1"/>
</dbReference>
<dbReference type="SUPFAM" id="SSF49695">
    <property type="entry name" value="gamma-Crystallin-like"/>
    <property type="match status" value="1"/>
</dbReference>
<comment type="caution">
    <text evidence="5">The sequence shown here is derived from an EMBL/GenBank/DDBJ whole genome shotgun (WGS) entry which is preliminary data.</text>
</comment>
<dbReference type="Gene3D" id="2.60.20.10">
    <property type="entry name" value="Crystallins"/>
    <property type="match status" value="1"/>
</dbReference>
<dbReference type="Pfam" id="PF00030">
    <property type="entry name" value="Crystall"/>
    <property type="match status" value="1"/>
</dbReference>
<comment type="similarity">
    <text evidence="1">Belongs to the beta/gamma-crystallin family.</text>
</comment>
<dbReference type="STRING" id="1292034.OR37_03843"/>
<gene>
    <name evidence="5" type="ORF">OR37_03843</name>
</gene>
<dbReference type="RefSeq" id="WP_004623968.1">
    <property type="nucleotide sequence ID" value="NZ_APMP01000036.1"/>
</dbReference>
<dbReference type="OrthoDB" id="7186950at2"/>
<accession>R0E3U4</accession>
<evidence type="ECO:0000313" key="5">
    <source>
        <dbReference type="EMBL" id="ENZ80273.1"/>
    </source>
</evidence>